<dbReference type="InterPro" id="IPR000462">
    <property type="entry name" value="CDP-OH_P_trans"/>
</dbReference>
<keyword evidence="8 16" id="KW-0812">Transmembrane</keyword>
<evidence type="ECO:0000313" key="17">
    <source>
        <dbReference type="EMBL" id="KGA98485.1"/>
    </source>
</evidence>
<dbReference type="InterPro" id="IPR004533">
    <property type="entry name" value="CDP-diaglyc--ser_O-PTrfase"/>
</dbReference>
<comment type="caution">
    <text evidence="17">The sequence shown here is derived from an EMBL/GenBank/DDBJ whole genome shotgun (WGS) entry which is preliminary data.</text>
</comment>
<dbReference type="InterPro" id="IPR050324">
    <property type="entry name" value="CDP-alcohol_PTase-I"/>
</dbReference>
<reference evidence="17 19" key="1">
    <citation type="journal article" date="2014" name="Genome Announc.">
        <title>Draft Genome Sequence of Bacillus alcalophilus AV1934, a Classic Alkaliphile Isolated from Human Feces in 1934.</title>
        <authorList>
            <person name="Attie O."/>
            <person name="Jayaprakash A."/>
            <person name="Shah H."/>
            <person name="Paulsen I.T."/>
            <person name="Morino M."/>
            <person name="Takahashi Y."/>
            <person name="Narumi I."/>
            <person name="Sachidanandam R."/>
            <person name="Satoh K."/>
            <person name="Ito M."/>
            <person name="Krulwich T.A."/>
        </authorList>
    </citation>
    <scope>NUCLEOTIDE SEQUENCE [LARGE SCALE GENOMIC DNA]</scope>
    <source>
        <strain evidence="17 19">AV1934</strain>
    </source>
</reference>
<evidence type="ECO:0000256" key="14">
    <source>
        <dbReference type="ARBA" id="ARBA00032361"/>
    </source>
</evidence>
<feature type="transmembrane region" description="Helical" evidence="16">
    <location>
        <begin position="133"/>
        <end position="153"/>
    </location>
</feature>
<evidence type="ECO:0000313" key="20">
    <source>
        <dbReference type="Proteomes" id="UP000297014"/>
    </source>
</evidence>
<dbReference type="NCBIfam" id="TIGR00473">
    <property type="entry name" value="pssA"/>
    <property type="match status" value="1"/>
</dbReference>
<evidence type="ECO:0000256" key="10">
    <source>
        <dbReference type="ARBA" id="ARBA00023098"/>
    </source>
</evidence>
<protein>
    <recommendedName>
        <fullName evidence="5">CDP-diacylglycerol--serine O-phosphatidyltransferase</fullName>
        <ecNumber evidence="4">2.7.8.8</ecNumber>
    </recommendedName>
    <alternativeName>
        <fullName evidence="14">Phosphatidylserine synthase</fullName>
    </alternativeName>
</protein>
<dbReference type="EMBL" id="ALPT02000010">
    <property type="protein sequence ID" value="KGA98485.1"/>
    <property type="molecule type" value="Genomic_DNA"/>
</dbReference>
<evidence type="ECO:0000313" key="19">
    <source>
        <dbReference type="Proteomes" id="UP000002754"/>
    </source>
</evidence>
<keyword evidence="19" id="KW-1185">Reference proteome</keyword>
<sequence>MFLLQRLDNTKKKLKGQIANVLTLLNLSLGAFAILYTIQNQLQLALLFITIAAVFDRLDGAVARKLNSTSELGKQLDSLSDMISFGVAPALLIHQAILFEFGFAGAFFAIVFIVCGAIRLAKFNITEANGFFYGLPITAAGCILTIMTLLVAYIPEYVFMINTLILAFLMISPFKVKKM</sequence>
<keyword evidence="6" id="KW-0444">Lipid biosynthesis</keyword>
<dbReference type="OrthoDB" id="9777147at2"/>
<keyword evidence="10" id="KW-0443">Lipid metabolism</keyword>
<evidence type="ECO:0000256" key="1">
    <source>
        <dbReference type="ARBA" id="ARBA00000287"/>
    </source>
</evidence>
<dbReference type="GO" id="GO:0003882">
    <property type="term" value="F:CDP-diacylglycerol-serine O-phosphatidyltransferase activity"/>
    <property type="evidence" value="ECO:0007669"/>
    <property type="project" value="UniProtKB-EC"/>
</dbReference>
<evidence type="ECO:0000256" key="8">
    <source>
        <dbReference type="ARBA" id="ARBA00022692"/>
    </source>
</evidence>
<feature type="transmembrane region" description="Helical" evidence="16">
    <location>
        <begin position="159"/>
        <end position="176"/>
    </location>
</feature>
<evidence type="ECO:0000256" key="6">
    <source>
        <dbReference type="ARBA" id="ARBA00022516"/>
    </source>
</evidence>
<evidence type="ECO:0000256" key="4">
    <source>
        <dbReference type="ARBA" id="ARBA00013174"/>
    </source>
</evidence>
<dbReference type="GO" id="GO:0008654">
    <property type="term" value="P:phospholipid biosynthetic process"/>
    <property type="evidence" value="ECO:0007669"/>
    <property type="project" value="UniProtKB-KW"/>
</dbReference>
<dbReference type="Proteomes" id="UP000297014">
    <property type="component" value="Unassembled WGS sequence"/>
</dbReference>
<evidence type="ECO:0000256" key="15">
    <source>
        <dbReference type="RuleBase" id="RU003750"/>
    </source>
</evidence>
<evidence type="ECO:0000256" key="2">
    <source>
        <dbReference type="ARBA" id="ARBA00004127"/>
    </source>
</evidence>
<dbReference type="EC" id="2.7.8.8" evidence="4"/>
<reference evidence="18 20" key="2">
    <citation type="submission" date="2014-01" db="EMBL/GenBank/DDBJ databases">
        <title>Draft genome sequencing of Bacillus alcalophilus CGMCC 1.3604.</title>
        <authorList>
            <person name="Yang J."/>
            <person name="Diao L."/>
            <person name="Yang S."/>
        </authorList>
    </citation>
    <scope>NUCLEOTIDE SEQUENCE [LARGE SCALE GENOMIC DNA]</scope>
    <source>
        <strain evidence="18 20">CGMCC 1.3604</strain>
    </source>
</reference>
<dbReference type="EMBL" id="JALP01000051">
    <property type="protein sequence ID" value="THG91731.1"/>
    <property type="molecule type" value="Genomic_DNA"/>
</dbReference>
<keyword evidence="12" id="KW-0594">Phospholipid biosynthesis</keyword>
<name>A0A094XI70_ALKAL</name>
<dbReference type="Gene3D" id="1.20.120.1760">
    <property type="match status" value="1"/>
</dbReference>
<dbReference type="Proteomes" id="UP000002754">
    <property type="component" value="Unassembled WGS sequence"/>
</dbReference>
<dbReference type="PROSITE" id="PS00379">
    <property type="entry name" value="CDP_ALCOHOL_P_TRANSF"/>
    <property type="match status" value="1"/>
</dbReference>
<keyword evidence="7 15" id="KW-0808">Transferase</keyword>
<dbReference type="Pfam" id="PF01066">
    <property type="entry name" value="CDP-OH_P_transf"/>
    <property type="match status" value="1"/>
</dbReference>
<evidence type="ECO:0000256" key="5">
    <source>
        <dbReference type="ARBA" id="ARBA00017171"/>
    </source>
</evidence>
<organism evidence="17 19">
    <name type="scientific">Alkalihalobacillus alcalophilus ATCC 27647 = CGMCC 1.3604</name>
    <dbReference type="NCBI Taxonomy" id="1218173"/>
    <lineage>
        <taxon>Bacteria</taxon>
        <taxon>Bacillati</taxon>
        <taxon>Bacillota</taxon>
        <taxon>Bacilli</taxon>
        <taxon>Bacillales</taxon>
        <taxon>Bacillaceae</taxon>
        <taxon>Alkalihalobacillus</taxon>
    </lineage>
</organism>
<dbReference type="PANTHER" id="PTHR14269:SF61">
    <property type="entry name" value="CDP-DIACYLGLYCEROL--SERINE O-PHOSPHATIDYLTRANSFERASE"/>
    <property type="match status" value="1"/>
</dbReference>
<dbReference type="AlphaFoldDB" id="A0A094XI70"/>
<keyword evidence="9 16" id="KW-1133">Transmembrane helix</keyword>
<evidence type="ECO:0000256" key="11">
    <source>
        <dbReference type="ARBA" id="ARBA00023136"/>
    </source>
</evidence>
<comment type="catalytic activity">
    <reaction evidence="1">
        <text>a CDP-1,2-diacyl-sn-glycerol + L-serine = a 1,2-diacyl-sn-glycero-3-phospho-L-serine + CMP + H(+)</text>
        <dbReference type="Rhea" id="RHEA:16913"/>
        <dbReference type="ChEBI" id="CHEBI:15378"/>
        <dbReference type="ChEBI" id="CHEBI:33384"/>
        <dbReference type="ChEBI" id="CHEBI:57262"/>
        <dbReference type="ChEBI" id="CHEBI:58332"/>
        <dbReference type="ChEBI" id="CHEBI:60377"/>
        <dbReference type="EC" id="2.7.8.8"/>
    </reaction>
</comment>
<evidence type="ECO:0000256" key="13">
    <source>
        <dbReference type="ARBA" id="ARBA00023264"/>
    </source>
</evidence>
<dbReference type="eggNOG" id="COG1183">
    <property type="taxonomic scope" value="Bacteria"/>
</dbReference>
<feature type="transmembrane region" description="Helical" evidence="16">
    <location>
        <begin position="18"/>
        <end position="36"/>
    </location>
</feature>
<dbReference type="RefSeq" id="WP_003323995.1">
    <property type="nucleotide sequence ID" value="NZ_ALPT02000010.1"/>
</dbReference>
<dbReference type="GO" id="GO:0012505">
    <property type="term" value="C:endomembrane system"/>
    <property type="evidence" value="ECO:0007669"/>
    <property type="project" value="UniProtKB-SubCell"/>
</dbReference>
<dbReference type="PANTHER" id="PTHR14269">
    <property type="entry name" value="CDP-DIACYLGLYCEROL--GLYCEROL-3-PHOSPHATE 3-PHOSPHATIDYLTRANSFERASE-RELATED"/>
    <property type="match status" value="1"/>
</dbReference>
<evidence type="ECO:0000256" key="7">
    <source>
        <dbReference type="ARBA" id="ARBA00022679"/>
    </source>
</evidence>
<gene>
    <name evidence="18" type="ORF">AJ85_02525</name>
    <name evidence="17" type="ORF">BALCAV_0204485</name>
</gene>
<proteinExistence type="inferred from homology"/>
<evidence type="ECO:0000256" key="12">
    <source>
        <dbReference type="ARBA" id="ARBA00023209"/>
    </source>
</evidence>
<keyword evidence="11 16" id="KW-0472">Membrane</keyword>
<dbReference type="GO" id="GO:0016020">
    <property type="term" value="C:membrane"/>
    <property type="evidence" value="ECO:0007669"/>
    <property type="project" value="InterPro"/>
</dbReference>
<evidence type="ECO:0000313" key="18">
    <source>
        <dbReference type="EMBL" id="THG91731.1"/>
    </source>
</evidence>
<dbReference type="STRING" id="1218173.BALCAV_0204485"/>
<accession>A0A094XI70</accession>
<comment type="similarity">
    <text evidence="3 15">Belongs to the CDP-alcohol phosphatidyltransferase class-I family.</text>
</comment>
<evidence type="ECO:0000256" key="16">
    <source>
        <dbReference type="SAM" id="Phobius"/>
    </source>
</evidence>
<keyword evidence="13" id="KW-1208">Phospholipid metabolism</keyword>
<comment type="subcellular location">
    <subcellularLocation>
        <location evidence="2">Endomembrane system</location>
        <topology evidence="2">Multi-pass membrane protein</topology>
    </subcellularLocation>
</comment>
<dbReference type="InterPro" id="IPR043130">
    <property type="entry name" value="CDP-OH_PTrfase_TM_dom"/>
</dbReference>
<feature type="transmembrane region" description="Helical" evidence="16">
    <location>
        <begin position="103"/>
        <end position="121"/>
    </location>
</feature>
<dbReference type="InterPro" id="IPR048254">
    <property type="entry name" value="CDP_ALCOHOL_P_TRANSF_CS"/>
</dbReference>
<evidence type="ECO:0000256" key="3">
    <source>
        <dbReference type="ARBA" id="ARBA00010441"/>
    </source>
</evidence>
<evidence type="ECO:0000256" key="9">
    <source>
        <dbReference type="ARBA" id="ARBA00022989"/>
    </source>
</evidence>